<proteinExistence type="inferred from homology"/>
<reference evidence="5" key="1">
    <citation type="journal article" date="2015" name="BMC Genomics">
        <title>Genomic and transcriptomic analysis of the endophytic fungus Pestalotiopsis fici reveals its lifestyle and high potential for synthesis of natural products.</title>
        <authorList>
            <person name="Wang X."/>
            <person name="Zhang X."/>
            <person name="Liu L."/>
            <person name="Xiang M."/>
            <person name="Wang W."/>
            <person name="Sun X."/>
            <person name="Che Y."/>
            <person name="Guo L."/>
            <person name="Liu G."/>
            <person name="Guo L."/>
            <person name="Wang C."/>
            <person name="Yin W.B."/>
            <person name="Stadler M."/>
            <person name="Zhang X."/>
            <person name="Liu X."/>
        </authorList>
    </citation>
    <scope>NUCLEOTIDE SEQUENCE [LARGE SCALE GENOMIC DNA]</scope>
    <source>
        <strain evidence="5">W106-1 / CGMCC3.15140</strain>
    </source>
</reference>
<keyword evidence="5" id="KW-1185">Reference proteome</keyword>
<dbReference type="InterPro" id="IPR036291">
    <property type="entry name" value="NAD(P)-bd_dom_sf"/>
</dbReference>
<dbReference type="OMA" id="DYHDEDW"/>
<dbReference type="InterPro" id="IPR013149">
    <property type="entry name" value="ADH-like_C"/>
</dbReference>
<gene>
    <name evidence="4" type="ORF">PFICI_08453</name>
</gene>
<dbReference type="EMBL" id="KI912113">
    <property type="protein sequence ID" value="ETS80924.1"/>
    <property type="molecule type" value="Genomic_DNA"/>
</dbReference>
<dbReference type="InterPro" id="IPR020843">
    <property type="entry name" value="ER"/>
</dbReference>
<evidence type="ECO:0000313" key="4">
    <source>
        <dbReference type="EMBL" id="ETS80924.1"/>
    </source>
</evidence>
<organism evidence="4 5">
    <name type="scientific">Pestalotiopsis fici (strain W106-1 / CGMCC3.15140)</name>
    <dbReference type="NCBI Taxonomy" id="1229662"/>
    <lineage>
        <taxon>Eukaryota</taxon>
        <taxon>Fungi</taxon>
        <taxon>Dikarya</taxon>
        <taxon>Ascomycota</taxon>
        <taxon>Pezizomycotina</taxon>
        <taxon>Sordariomycetes</taxon>
        <taxon>Xylariomycetidae</taxon>
        <taxon>Amphisphaeriales</taxon>
        <taxon>Sporocadaceae</taxon>
        <taxon>Pestalotiopsis</taxon>
    </lineage>
</organism>
<dbReference type="Pfam" id="PF08240">
    <property type="entry name" value="ADH_N"/>
    <property type="match status" value="1"/>
</dbReference>
<dbReference type="PANTHER" id="PTHR45348">
    <property type="entry name" value="HYPOTHETICAL OXIDOREDUCTASE (EUROFUNG)"/>
    <property type="match status" value="1"/>
</dbReference>
<dbReference type="SUPFAM" id="SSF51735">
    <property type="entry name" value="NAD(P)-binding Rossmann-fold domains"/>
    <property type="match status" value="1"/>
</dbReference>
<keyword evidence="2" id="KW-0560">Oxidoreductase</keyword>
<dbReference type="InterPro" id="IPR013154">
    <property type="entry name" value="ADH-like_N"/>
</dbReference>
<dbReference type="InParanoid" id="W3X4I8"/>
<dbReference type="GeneID" id="19273466"/>
<dbReference type="InterPro" id="IPR011032">
    <property type="entry name" value="GroES-like_sf"/>
</dbReference>
<dbReference type="Gene3D" id="3.40.50.720">
    <property type="entry name" value="NAD(P)-binding Rossmann-like Domain"/>
    <property type="match status" value="1"/>
</dbReference>
<dbReference type="OrthoDB" id="9992527at2759"/>
<evidence type="ECO:0000313" key="5">
    <source>
        <dbReference type="Proteomes" id="UP000030651"/>
    </source>
</evidence>
<dbReference type="HOGENOM" id="CLU_026673_16_1_1"/>
<protein>
    <recommendedName>
        <fullName evidence="3">Enoyl reductase (ER) domain-containing protein</fullName>
    </recommendedName>
</protein>
<evidence type="ECO:0000256" key="1">
    <source>
        <dbReference type="ARBA" id="ARBA00008072"/>
    </source>
</evidence>
<feature type="domain" description="Enoyl reductase (ER)" evidence="3">
    <location>
        <begin position="8"/>
        <end position="341"/>
    </location>
</feature>
<dbReference type="PANTHER" id="PTHR45348:SF2">
    <property type="entry name" value="ZINC-TYPE ALCOHOL DEHYDROGENASE-LIKE PROTEIN C2E1P3.01"/>
    <property type="match status" value="1"/>
</dbReference>
<name>W3X4I8_PESFW</name>
<evidence type="ECO:0000259" key="3">
    <source>
        <dbReference type="SMART" id="SM00829"/>
    </source>
</evidence>
<dbReference type="InterPro" id="IPR047122">
    <property type="entry name" value="Trans-enoyl_RdTase-like"/>
</dbReference>
<dbReference type="Pfam" id="PF00107">
    <property type="entry name" value="ADH_zinc_N"/>
    <property type="match status" value="1"/>
</dbReference>
<dbReference type="GO" id="GO:0016651">
    <property type="term" value="F:oxidoreductase activity, acting on NAD(P)H"/>
    <property type="evidence" value="ECO:0007669"/>
    <property type="project" value="InterPro"/>
</dbReference>
<dbReference type="FunCoup" id="W3X4I8">
    <property type="interactions" value="256"/>
</dbReference>
<dbReference type="SMART" id="SM00829">
    <property type="entry name" value="PKS_ER"/>
    <property type="match status" value="1"/>
</dbReference>
<dbReference type="Proteomes" id="UP000030651">
    <property type="component" value="Unassembled WGS sequence"/>
</dbReference>
<comment type="similarity">
    <text evidence="1">Belongs to the zinc-containing alcohol dehydrogenase family.</text>
</comment>
<dbReference type="Gene3D" id="3.90.180.10">
    <property type="entry name" value="Medium-chain alcohol dehydrogenases, catalytic domain"/>
    <property type="match status" value="1"/>
</dbReference>
<dbReference type="SUPFAM" id="SSF50129">
    <property type="entry name" value="GroES-like"/>
    <property type="match status" value="1"/>
</dbReference>
<accession>W3X4I8</accession>
<dbReference type="RefSeq" id="XP_007835225.1">
    <property type="nucleotide sequence ID" value="XM_007837034.1"/>
</dbReference>
<dbReference type="eggNOG" id="KOG1198">
    <property type="taxonomic scope" value="Eukaryota"/>
</dbReference>
<evidence type="ECO:0000256" key="2">
    <source>
        <dbReference type="ARBA" id="ARBA00023002"/>
    </source>
</evidence>
<dbReference type="AlphaFoldDB" id="W3X4I8"/>
<sequence>MSTMRALVTIEDHKVAVRNDVPVPTPQEGEIVVKVHYAAQNPTDWKAAAMAPPGRVVGSDFAGTVHDANGSSWQQGQRVSGFVQGTTYRGAFAEYVVVEASLVYPIPDSVSYQDASVIPLAFATAAQALFQRLQLPEPSKPAKSAFPVLINGGTSSVGKYAVQLVKQAGLFVIATGSKKNHDLLKSLGADAVVDYNDADWVDQVRTLSHDNLQHAFDAISEKETTGQVIKTISPTKGGHVVVILSRKNSEYGDEYSKVKIESTIVYTVFERTLKYGAFDNCGQPTPEDKAFWEKYLSQLPQWLEKGVVKPNRVKELGGLEAIQEGFDLHQAGKVSAEKLVYKIAAE</sequence>
<dbReference type="KEGG" id="pfy:PFICI_08453"/>
<dbReference type="CDD" id="cd08249">
    <property type="entry name" value="enoyl_reductase_like"/>
    <property type="match status" value="1"/>
</dbReference>